<accession>A0A517N4M8</accession>
<dbReference type="EMBL" id="CP036525">
    <property type="protein sequence ID" value="QDT02091.1"/>
    <property type="molecule type" value="Genomic_DNA"/>
</dbReference>
<feature type="coiled-coil region" evidence="1">
    <location>
        <begin position="15"/>
        <end position="42"/>
    </location>
</feature>
<organism evidence="3 4">
    <name type="scientific">Rubripirellula lacrimiformis</name>
    <dbReference type="NCBI Taxonomy" id="1930273"/>
    <lineage>
        <taxon>Bacteria</taxon>
        <taxon>Pseudomonadati</taxon>
        <taxon>Planctomycetota</taxon>
        <taxon>Planctomycetia</taxon>
        <taxon>Pirellulales</taxon>
        <taxon>Pirellulaceae</taxon>
        <taxon>Rubripirellula</taxon>
    </lineage>
</organism>
<sequence length="137" mass="15547">MTVSLHSAAATHADHRQWKNDLETWENDIANWRREHEDALAALEQVADCIRLHNESLDDHEQALQKTAFGLTAHEKKLADLLQSSGPLDLDDDLQQQHQQEAAQHQLNKAAHERIKRHHHRAMAQVAILKASVEAAL</sequence>
<gene>
    <name evidence="3" type="ORF">K227x_04620</name>
</gene>
<keyword evidence="4" id="KW-1185">Reference proteome</keyword>
<name>A0A517N4M8_9BACT</name>
<dbReference type="KEGG" id="rlc:K227x_04620"/>
<dbReference type="Proteomes" id="UP000318538">
    <property type="component" value="Chromosome"/>
</dbReference>
<evidence type="ECO:0000313" key="3">
    <source>
        <dbReference type="EMBL" id="QDT02091.1"/>
    </source>
</evidence>
<feature type="compositionally biased region" description="Low complexity" evidence="2">
    <location>
        <begin position="96"/>
        <end position="105"/>
    </location>
</feature>
<evidence type="ECO:0000256" key="2">
    <source>
        <dbReference type="SAM" id="MobiDB-lite"/>
    </source>
</evidence>
<proteinExistence type="predicted"/>
<reference evidence="3 4" key="1">
    <citation type="submission" date="2019-02" db="EMBL/GenBank/DDBJ databases">
        <title>Deep-cultivation of Planctomycetes and their phenomic and genomic characterization uncovers novel biology.</title>
        <authorList>
            <person name="Wiegand S."/>
            <person name="Jogler M."/>
            <person name="Boedeker C."/>
            <person name="Pinto D."/>
            <person name="Vollmers J."/>
            <person name="Rivas-Marin E."/>
            <person name="Kohn T."/>
            <person name="Peeters S.H."/>
            <person name="Heuer A."/>
            <person name="Rast P."/>
            <person name="Oberbeckmann S."/>
            <person name="Bunk B."/>
            <person name="Jeske O."/>
            <person name="Meyerdierks A."/>
            <person name="Storesund J.E."/>
            <person name="Kallscheuer N."/>
            <person name="Luecker S."/>
            <person name="Lage O.M."/>
            <person name="Pohl T."/>
            <person name="Merkel B.J."/>
            <person name="Hornburger P."/>
            <person name="Mueller R.-W."/>
            <person name="Bruemmer F."/>
            <person name="Labrenz M."/>
            <person name="Spormann A.M."/>
            <person name="Op den Camp H."/>
            <person name="Overmann J."/>
            <person name="Amann R."/>
            <person name="Jetten M.S.M."/>
            <person name="Mascher T."/>
            <person name="Medema M.H."/>
            <person name="Devos D.P."/>
            <person name="Kaster A.-K."/>
            <person name="Ovreas L."/>
            <person name="Rohde M."/>
            <person name="Galperin M.Y."/>
            <person name="Jogler C."/>
        </authorList>
    </citation>
    <scope>NUCLEOTIDE SEQUENCE [LARGE SCALE GENOMIC DNA]</scope>
    <source>
        <strain evidence="3 4">K22_7</strain>
    </source>
</reference>
<evidence type="ECO:0000256" key="1">
    <source>
        <dbReference type="SAM" id="Coils"/>
    </source>
</evidence>
<feature type="region of interest" description="Disordered" evidence="2">
    <location>
        <begin position="84"/>
        <end position="105"/>
    </location>
</feature>
<keyword evidence="1" id="KW-0175">Coiled coil</keyword>
<dbReference type="AlphaFoldDB" id="A0A517N4M8"/>
<protein>
    <submittedName>
        <fullName evidence="3">Uncharacterized protein</fullName>
    </submittedName>
</protein>
<evidence type="ECO:0000313" key="4">
    <source>
        <dbReference type="Proteomes" id="UP000318538"/>
    </source>
</evidence>